<dbReference type="GeneID" id="38136245"/>
<sequence length="79" mass="9249">MQARLCVRLRSLRFFKGGVGSGDSVARLRNSYWVASEWLWDYEKPIFLVHRQPDSRWMDALGFWEGNKNNNGKKKKDSG</sequence>
<dbReference type="Proteomes" id="UP000253729">
    <property type="component" value="Unassembled WGS sequence"/>
</dbReference>
<accession>A0A3F3PNT0</accession>
<dbReference type="AlphaFoldDB" id="A0A3F3PNT0"/>
<evidence type="ECO:0000313" key="1">
    <source>
        <dbReference type="EMBL" id="RDH28503.1"/>
    </source>
</evidence>
<dbReference type="EMBL" id="KZ852076">
    <property type="protein sequence ID" value="RDH28503.1"/>
    <property type="molecule type" value="Genomic_DNA"/>
</dbReference>
<dbReference type="RefSeq" id="XP_026621525.1">
    <property type="nucleotide sequence ID" value="XM_026767889.1"/>
</dbReference>
<gene>
    <name evidence="1" type="ORF">BDQ94DRAFT_152088</name>
</gene>
<name>A0A3F3PNT0_9EURO</name>
<reference evidence="1 2" key="1">
    <citation type="submission" date="2018-07" db="EMBL/GenBank/DDBJ databases">
        <title>The genomes of Aspergillus section Nigri reveals drivers in fungal speciation.</title>
        <authorList>
            <consortium name="DOE Joint Genome Institute"/>
            <person name="Vesth T.C."/>
            <person name="Nybo J."/>
            <person name="Theobald S."/>
            <person name="Brandl J."/>
            <person name="Frisvad J.C."/>
            <person name="Nielsen K.F."/>
            <person name="Lyhne E.K."/>
            <person name="Kogle M.E."/>
            <person name="Kuo A."/>
            <person name="Riley R."/>
            <person name="Clum A."/>
            <person name="Nolan M."/>
            <person name="Lipzen A."/>
            <person name="Salamov A."/>
            <person name="Henrissat B."/>
            <person name="Wiebenga A."/>
            <person name="De vries R.P."/>
            <person name="Grigoriev I.V."/>
            <person name="Mortensen U.H."/>
            <person name="Andersen M.R."/>
            <person name="Baker S.E."/>
        </authorList>
    </citation>
    <scope>NUCLEOTIDE SEQUENCE [LARGE SCALE GENOMIC DNA]</scope>
    <source>
        <strain evidence="1 2">CBS 139.54b</strain>
    </source>
</reference>
<organism evidence="1 2">
    <name type="scientific">Aspergillus welwitschiae</name>
    <dbReference type="NCBI Taxonomy" id="1341132"/>
    <lineage>
        <taxon>Eukaryota</taxon>
        <taxon>Fungi</taxon>
        <taxon>Dikarya</taxon>
        <taxon>Ascomycota</taxon>
        <taxon>Pezizomycotina</taxon>
        <taxon>Eurotiomycetes</taxon>
        <taxon>Eurotiomycetidae</taxon>
        <taxon>Eurotiales</taxon>
        <taxon>Aspergillaceae</taxon>
        <taxon>Aspergillus</taxon>
        <taxon>Aspergillus subgen. Circumdati</taxon>
    </lineage>
</organism>
<protein>
    <submittedName>
        <fullName evidence="1">Uncharacterized protein</fullName>
    </submittedName>
</protein>
<keyword evidence="2" id="KW-1185">Reference proteome</keyword>
<evidence type="ECO:0000313" key="2">
    <source>
        <dbReference type="Proteomes" id="UP000253729"/>
    </source>
</evidence>
<proteinExistence type="predicted"/>